<comment type="cofactor">
    <cofactor evidence="2">
        <name>L-ascorbate</name>
        <dbReference type="ChEBI" id="CHEBI:38290"/>
    </cofactor>
</comment>
<comment type="pathway">
    <text evidence="3">Amine and polyamine biosynthesis; carnitine biosynthesis.</text>
</comment>
<feature type="region of interest" description="Disordered" evidence="10">
    <location>
        <begin position="413"/>
        <end position="432"/>
    </location>
</feature>
<dbReference type="STRING" id="7232.A0A484AZF3"/>
<dbReference type="UniPathway" id="UPA00118"/>
<dbReference type="CDD" id="cd00250">
    <property type="entry name" value="CAS_like"/>
    <property type="match status" value="1"/>
</dbReference>
<dbReference type="SUPFAM" id="SSF51197">
    <property type="entry name" value="Clavaminate synthase-like"/>
    <property type="match status" value="1"/>
</dbReference>
<dbReference type="GO" id="GO:0016706">
    <property type="term" value="F:2-oxoglutarate-dependent dioxygenase activity"/>
    <property type="evidence" value="ECO:0007669"/>
    <property type="project" value="UniProtKB-ARBA"/>
</dbReference>
<dbReference type="GO" id="GO:0005739">
    <property type="term" value="C:mitochondrion"/>
    <property type="evidence" value="ECO:0007669"/>
    <property type="project" value="TreeGrafter"/>
</dbReference>
<proteinExistence type="inferred from homology"/>
<comment type="similarity">
    <text evidence="4">Belongs to the gamma-BBH/TMLD family.</text>
</comment>
<dbReference type="InterPro" id="IPR003819">
    <property type="entry name" value="TauD/TfdA-like"/>
</dbReference>
<sequence length="432" mass="49497">MLSQGLRRTAALLTSRALGRRQLSARIVDESYVEVQPAARGSGSAAALTFPAVWLRDNCRCPSCFHSSSQSRQLDWNHFDPNVRPLALHMDNDKQQLHVRWSDEHESSYALDWLQHRSFDGRSQSKYLDEFYRPRTKHWAGAEFERIAQRFNYDQVMSEDEPLQQWLQALAVYGVALLNGAPPDKAVVRHLAERVGFIRRTTYGEEFIVQAKPGAKNYAYLSLPLPLHTDLPYYEYKPSVNILHCLVQTQSPGGSNLLVDAFHIADRLRREHPDDFERLARTLVDWNDIGSEDGHEFHNIWRAPVICLDAAGEYTRINHSVPQRDSHFNVPLEQVLPWYRSYARFVQLARDDAYSFKTQPGDVLTFNNIRLLHGRTGYDDTEQNSRYIVGAYLDWDIVYSRLRVLKKRLTSNSTATTSTSSSSSSPSPSPSI</sequence>
<evidence type="ECO:0000256" key="10">
    <source>
        <dbReference type="SAM" id="MobiDB-lite"/>
    </source>
</evidence>
<comment type="cofactor">
    <cofactor evidence="1">
        <name>Fe(2+)</name>
        <dbReference type="ChEBI" id="CHEBI:29033"/>
    </cofactor>
</comment>
<evidence type="ECO:0000256" key="3">
    <source>
        <dbReference type="ARBA" id="ARBA00005022"/>
    </source>
</evidence>
<evidence type="ECO:0000259" key="11">
    <source>
        <dbReference type="Pfam" id="PF02668"/>
    </source>
</evidence>
<dbReference type="OrthoDB" id="406634at2759"/>
<keyword evidence="9" id="KW-0408">Iron</keyword>
<evidence type="ECO:0000313" key="13">
    <source>
        <dbReference type="EMBL" id="TDG41372.1"/>
    </source>
</evidence>
<evidence type="ECO:0000256" key="6">
    <source>
        <dbReference type="ARBA" id="ARBA00022873"/>
    </source>
</evidence>
<name>A0A484AZF3_DRONA</name>
<evidence type="ECO:0000256" key="5">
    <source>
        <dbReference type="ARBA" id="ARBA00022723"/>
    </source>
</evidence>
<feature type="domain" description="TauD/TfdA-like" evidence="11">
    <location>
        <begin position="142"/>
        <end position="392"/>
    </location>
</feature>
<keyword evidence="7" id="KW-0223">Dioxygenase</keyword>
<dbReference type="GO" id="GO:0046872">
    <property type="term" value="F:metal ion binding"/>
    <property type="evidence" value="ECO:0007669"/>
    <property type="project" value="UniProtKB-KW"/>
</dbReference>
<reference evidence="13 14" key="1">
    <citation type="journal article" date="2019" name="J. Hered.">
        <title>An Improved Genome Assembly for Drosophila navojoa, the Basal Species in the mojavensis Cluster.</title>
        <authorList>
            <person name="Vanderlinde T."/>
            <person name="Dupim E.G."/>
            <person name="Nazario-Yepiz N.O."/>
            <person name="Carvalho A.B."/>
        </authorList>
    </citation>
    <scope>NUCLEOTIDE SEQUENCE [LARGE SCALE GENOMIC DNA]</scope>
    <source>
        <strain evidence="13">Navoj_Jal97</strain>
        <tissue evidence="13">Whole organism</tissue>
    </source>
</reference>
<evidence type="ECO:0000256" key="7">
    <source>
        <dbReference type="ARBA" id="ARBA00022964"/>
    </source>
</evidence>
<accession>A0A484AZF3</accession>
<dbReference type="Proteomes" id="UP000295192">
    <property type="component" value="Unassembled WGS sequence"/>
</dbReference>
<evidence type="ECO:0000256" key="1">
    <source>
        <dbReference type="ARBA" id="ARBA00001954"/>
    </source>
</evidence>
<dbReference type="FunFam" id="3.60.130.10:FF:000001">
    <property type="entry name" value="Trimethyllysine dioxygenase, mitochondrial"/>
    <property type="match status" value="1"/>
</dbReference>
<dbReference type="Gene3D" id="3.30.2020.30">
    <property type="match status" value="1"/>
</dbReference>
<dbReference type="FunFam" id="3.30.2020.30:FF:000002">
    <property type="entry name" value="Putative gamma-butyrobetaine dioxygenase"/>
    <property type="match status" value="1"/>
</dbReference>
<dbReference type="AlphaFoldDB" id="A0A484AZF3"/>
<dbReference type="Gene3D" id="3.60.130.10">
    <property type="entry name" value="Clavaminate synthase-like"/>
    <property type="match status" value="1"/>
</dbReference>
<dbReference type="EMBL" id="LSRL02000364">
    <property type="protein sequence ID" value="TDG41372.1"/>
    <property type="molecule type" value="Genomic_DNA"/>
</dbReference>
<feature type="compositionally biased region" description="Low complexity" evidence="10">
    <location>
        <begin position="413"/>
        <end position="426"/>
    </location>
</feature>
<evidence type="ECO:0000259" key="12">
    <source>
        <dbReference type="Pfam" id="PF06155"/>
    </source>
</evidence>
<dbReference type="InterPro" id="IPR038492">
    <property type="entry name" value="GBBH-like_N_sf"/>
</dbReference>
<evidence type="ECO:0000313" key="14">
    <source>
        <dbReference type="Proteomes" id="UP000295192"/>
    </source>
</evidence>
<dbReference type="PANTHER" id="PTHR10696">
    <property type="entry name" value="GAMMA-BUTYROBETAINE HYDROXYLASE-RELATED"/>
    <property type="match status" value="1"/>
</dbReference>
<evidence type="ECO:0000256" key="9">
    <source>
        <dbReference type="ARBA" id="ARBA00023004"/>
    </source>
</evidence>
<dbReference type="Pfam" id="PF06155">
    <property type="entry name" value="GBBH-like_N"/>
    <property type="match status" value="1"/>
</dbReference>
<evidence type="ECO:0008006" key="15">
    <source>
        <dbReference type="Google" id="ProtNLM"/>
    </source>
</evidence>
<dbReference type="PANTHER" id="PTHR10696:SF33">
    <property type="entry name" value="GAMMA-BUTYROBETAINE DIOXYGENASE"/>
    <property type="match status" value="1"/>
</dbReference>
<feature type="domain" description="Gamma-butyrobetaine hydroxylase-like N-terminal" evidence="12">
    <location>
        <begin position="48"/>
        <end position="114"/>
    </location>
</feature>
<dbReference type="GO" id="GO:0045329">
    <property type="term" value="P:carnitine biosynthetic process"/>
    <property type="evidence" value="ECO:0007669"/>
    <property type="project" value="UniProtKB-UniPathway"/>
</dbReference>
<keyword evidence="6" id="KW-0124">Carnitine biosynthesis</keyword>
<evidence type="ECO:0000256" key="4">
    <source>
        <dbReference type="ARBA" id="ARBA00008654"/>
    </source>
</evidence>
<organism evidence="13 14">
    <name type="scientific">Drosophila navojoa</name>
    <name type="common">Fruit fly</name>
    <dbReference type="NCBI Taxonomy" id="7232"/>
    <lineage>
        <taxon>Eukaryota</taxon>
        <taxon>Metazoa</taxon>
        <taxon>Ecdysozoa</taxon>
        <taxon>Arthropoda</taxon>
        <taxon>Hexapoda</taxon>
        <taxon>Insecta</taxon>
        <taxon>Pterygota</taxon>
        <taxon>Neoptera</taxon>
        <taxon>Endopterygota</taxon>
        <taxon>Diptera</taxon>
        <taxon>Brachycera</taxon>
        <taxon>Muscomorpha</taxon>
        <taxon>Ephydroidea</taxon>
        <taxon>Drosophilidae</taxon>
        <taxon>Drosophila</taxon>
    </lineage>
</organism>
<gene>
    <name evidence="13" type="ORF">AWZ03_012206</name>
</gene>
<dbReference type="OMA" id="VHITWPN"/>
<evidence type="ECO:0000256" key="8">
    <source>
        <dbReference type="ARBA" id="ARBA00023002"/>
    </source>
</evidence>
<dbReference type="InterPro" id="IPR050411">
    <property type="entry name" value="AlphaKG_dependent_hydroxylases"/>
</dbReference>
<protein>
    <recommendedName>
        <fullName evidence="15">TauD/TfdA-like domain-containing protein</fullName>
    </recommendedName>
</protein>
<dbReference type="Pfam" id="PF02668">
    <property type="entry name" value="TauD"/>
    <property type="match status" value="1"/>
</dbReference>
<keyword evidence="8" id="KW-0560">Oxidoreductase</keyword>
<keyword evidence="5" id="KW-0479">Metal-binding</keyword>
<comment type="caution">
    <text evidence="13">The sequence shown here is derived from an EMBL/GenBank/DDBJ whole genome shotgun (WGS) entry which is preliminary data.</text>
</comment>
<dbReference type="InterPro" id="IPR010376">
    <property type="entry name" value="GBBH-like_N"/>
</dbReference>
<dbReference type="InterPro" id="IPR042098">
    <property type="entry name" value="TauD-like_sf"/>
</dbReference>
<keyword evidence="14" id="KW-1185">Reference proteome</keyword>
<evidence type="ECO:0000256" key="2">
    <source>
        <dbReference type="ARBA" id="ARBA00001961"/>
    </source>
</evidence>